<feature type="region of interest" description="Disordered" evidence="1">
    <location>
        <begin position="1"/>
        <end position="55"/>
    </location>
</feature>
<dbReference type="InParanoid" id="A0A409XSX3"/>
<name>A0A409XSX3_PSICY</name>
<organism evidence="2 3">
    <name type="scientific">Psilocybe cyanescens</name>
    <dbReference type="NCBI Taxonomy" id="93625"/>
    <lineage>
        <taxon>Eukaryota</taxon>
        <taxon>Fungi</taxon>
        <taxon>Dikarya</taxon>
        <taxon>Basidiomycota</taxon>
        <taxon>Agaricomycotina</taxon>
        <taxon>Agaricomycetes</taxon>
        <taxon>Agaricomycetidae</taxon>
        <taxon>Agaricales</taxon>
        <taxon>Agaricineae</taxon>
        <taxon>Strophariaceae</taxon>
        <taxon>Psilocybe</taxon>
    </lineage>
</organism>
<sequence>MATAKPPPYSSHHSTPSVDIGRSVASSASPPIYSTQPHEDEETIASTPRVGLTTPQGTFIRQWGQATLILKDQEDGARLPTYNRHGRIIGEVGLKNTDKVIRVTAKLHGHMSLSSADSGSMATTLVSETQVLWKQHPADNPTEATVDQRCPSILPIYIQFPHFYEVQGKNWRLPPSFEATFLGIPALFVRCMYTLSITITRTRSYHLASWTTNKTYVTMVNFRPRTRPNRPIVLLESVFSSIKPDPEEWLQVVATMGVRPKAKMKPIECHLFIPSVQTFALTDTIPFHLQLCSSMSSLRDLLPPYSPHLQITCPTTSSKIIADPYAAECTIRVSIARQVVVEVNGRRRFRTFTIGIGKMWSIPPQVAVMDYEHGEGDPFSGDADADICLDWQGEVKCWGEVTSGGFSVGNLIVKDFLVLSLVPPFPRSSSLVPLQLSHPIKLVTDSWIDVDALHPGDT</sequence>
<comment type="caution">
    <text evidence="2">The sequence shown here is derived from an EMBL/GenBank/DDBJ whole genome shotgun (WGS) entry which is preliminary data.</text>
</comment>
<reference evidence="2 3" key="1">
    <citation type="journal article" date="2018" name="Evol. Lett.">
        <title>Horizontal gene cluster transfer increased hallucinogenic mushroom diversity.</title>
        <authorList>
            <person name="Reynolds H.T."/>
            <person name="Vijayakumar V."/>
            <person name="Gluck-Thaler E."/>
            <person name="Korotkin H.B."/>
            <person name="Matheny P.B."/>
            <person name="Slot J.C."/>
        </authorList>
    </citation>
    <scope>NUCLEOTIDE SEQUENCE [LARGE SCALE GENOMIC DNA]</scope>
    <source>
        <strain evidence="2 3">2631</strain>
    </source>
</reference>
<accession>A0A409XSX3</accession>
<evidence type="ECO:0008006" key="4">
    <source>
        <dbReference type="Google" id="ProtNLM"/>
    </source>
</evidence>
<gene>
    <name evidence="2" type="ORF">CVT25_013513</name>
</gene>
<evidence type="ECO:0000313" key="2">
    <source>
        <dbReference type="EMBL" id="PPQ93804.1"/>
    </source>
</evidence>
<evidence type="ECO:0000313" key="3">
    <source>
        <dbReference type="Proteomes" id="UP000283269"/>
    </source>
</evidence>
<dbReference type="OrthoDB" id="3252135at2759"/>
<dbReference type="EMBL" id="NHYD01000598">
    <property type="protein sequence ID" value="PPQ93804.1"/>
    <property type="molecule type" value="Genomic_DNA"/>
</dbReference>
<protein>
    <recommendedName>
        <fullName evidence="4">Arrestin-like N-terminal domain-containing protein</fullName>
    </recommendedName>
</protein>
<evidence type="ECO:0000256" key="1">
    <source>
        <dbReference type="SAM" id="MobiDB-lite"/>
    </source>
</evidence>
<feature type="compositionally biased region" description="Polar residues" evidence="1">
    <location>
        <begin position="24"/>
        <end position="36"/>
    </location>
</feature>
<proteinExistence type="predicted"/>
<dbReference type="AlphaFoldDB" id="A0A409XSX3"/>
<dbReference type="Proteomes" id="UP000283269">
    <property type="component" value="Unassembled WGS sequence"/>
</dbReference>
<keyword evidence="3" id="KW-1185">Reference proteome</keyword>